<accession>A0A507DCB3</accession>
<keyword evidence="1" id="KW-1133">Transmembrane helix</keyword>
<dbReference type="VEuPathDB" id="FungiDB:SeMB42_g02692"/>
<keyword evidence="1" id="KW-0472">Membrane</keyword>
<keyword evidence="3" id="KW-1185">Reference proteome</keyword>
<keyword evidence="1" id="KW-0812">Transmembrane</keyword>
<gene>
    <name evidence="2" type="ORF">SeMB42_g02692</name>
</gene>
<dbReference type="Gene3D" id="3.40.50.720">
    <property type="entry name" value="NAD(P)-binding Rossmann-like Domain"/>
    <property type="match status" value="1"/>
</dbReference>
<dbReference type="STRING" id="286115.A0A507DCB3"/>
<dbReference type="Proteomes" id="UP000317494">
    <property type="component" value="Unassembled WGS sequence"/>
</dbReference>
<evidence type="ECO:0000313" key="2">
    <source>
        <dbReference type="EMBL" id="TPX49234.1"/>
    </source>
</evidence>
<organism evidence="2 3">
    <name type="scientific">Synchytrium endobioticum</name>
    <dbReference type="NCBI Taxonomy" id="286115"/>
    <lineage>
        <taxon>Eukaryota</taxon>
        <taxon>Fungi</taxon>
        <taxon>Fungi incertae sedis</taxon>
        <taxon>Chytridiomycota</taxon>
        <taxon>Chytridiomycota incertae sedis</taxon>
        <taxon>Chytridiomycetes</taxon>
        <taxon>Synchytriales</taxon>
        <taxon>Synchytriaceae</taxon>
        <taxon>Synchytrium</taxon>
    </lineage>
</organism>
<evidence type="ECO:0000313" key="3">
    <source>
        <dbReference type="Proteomes" id="UP000317494"/>
    </source>
</evidence>
<protein>
    <submittedName>
        <fullName evidence="2">Uncharacterized protein</fullName>
    </submittedName>
</protein>
<evidence type="ECO:0000256" key="1">
    <source>
        <dbReference type="SAM" id="Phobius"/>
    </source>
</evidence>
<sequence>MLNFDEKDQQIRICENEDSRRLPFYSPIYYQCGLVLAGTCISLFSVANVSVYAKLNCYRPRELSVVCDVSCDTTIPNNPLPIYADTTTFGEPVLHLKTKGEAPLDVIAIDHLPALLPREASLVTCCQVEEMKSSQ</sequence>
<reference evidence="2 3" key="1">
    <citation type="journal article" date="2019" name="Sci. Rep.">
        <title>Comparative genomics of chytrid fungi reveal insights into the obligate biotrophic and pathogenic lifestyle of Synchytrium endobioticum.</title>
        <authorList>
            <person name="van de Vossenberg B.T.L.H."/>
            <person name="Warris S."/>
            <person name="Nguyen H.D.T."/>
            <person name="van Gent-Pelzer M.P.E."/>
            <person name="Joly D.L."/>
            <person name="van de Geest H.C."/>
            <person name="Bonants P.J.M."/>
            <person name="Smith D.S."/>
            <person name="Levesque C.A."/>
            <person name="van der Lee T.A.J."/>
        </authorList>
    </citation>
    <scope>NUCLEOTIDE SEQUENCE [LARGE SCALE GENOMIC DNA]</scope>
    <source>
        <strain evidence="2 3">MB42</strain>
    </source>
</reference>
<feature type="transmembrane region" description="Helical" evidence="1">
    <location>
        <begin position="28"/>
        <end position="53"/>
    </location>
</feature>
<comment type="caution">
    <text evidence="2">The sequence shown here is derived from an EMBL/GenBank/DDBJ whole genome shotgun (WGS) entry which is preliminary data.</text>
</comment>
<name>A0A507DCB3_9FUNG</name>
<proteinExistence type="predicted"/>
<dbReference type="AlphaFoldDB" id="A0A507DCB3"/>
<dbReference type="EMBL" id="QEAN01000086">
    <property type="protein sequence ID" value="TPX49234.1"/>
    <property type="molecule type" value="Genomic_DNA"/>
</dbReference>